<dbReference type="EMBL" id="HBKQ01000969">
    <property type="protein sequence ID" value="CAE2200911.1"/>
    <property type="molecule type" value="Transcribed_RNA"/>
</dbReference>
<sequence>MEIPRIHLYEIHYLLIWAAICRILSNVLTMVLLILALELKAMVSHALDQENINRNTDSWSDFDKYLLFNRYLGKAPLRLQEPMQAVPIVVEGSCGGVRGRSVARKAPFFFLGGSPKRR</sequence>
<organism evidence="2">
    <name type="scientific">Odontella aurita</name>
    <dbReference type="NCBI Taxonomy" id="265563"/>
    <lineage>
        <taxon>Eukaryota</taxon>
        <taxon>Sar</taxon>
        <taxon>Stramenopiles</taxon>
        <taxon>Ochrophyta</taxon>
        <taxon>Bacillariophyta</taxon>
        <taxon>Mediophyceae</taxon>
        <taxon>Biddulphiophycidae</taxon>
        <taxon>Eupodiscales</taxon>
        <taxon>Odontellaceae</taxon>
        <taxon>Odontella</taxon>
    </lineage>
</organism>
<keyword evidence="1" id="KW-0472">Membrane</keyword>
<evidence type="ECO:0000313" key="2">
    <source>
        <dbReference type="EMBL" id="CAE2200911.1"/>
    </source>
</evidence>
<protein>
    <submittedName>
        <fullName evidence="2">Uncharacterized protein</fullName>
    </submittedName>
</protein>
<feature type="transmembrane region" description="Helical" evidence="1">
    <location>
        <begin position="14"/>
        <end position="37"/>
    </location>
</feature>
<proteinExistence type="predicted"/>
<keyword evidence="1" id="KW-1133">Transmembrane helix</keyword>
<keyword evidence="1" id="KW-0812">Transmembrane</keyword>
<accession>A0A7S4M571</accession>
<gene>
    <name evidence="2" type="ORF">OAUR00152_LOCUS674</name>
</gene>
<reference evidence="2" key="1">
    <citation type="submission" date="2021-01" db="EMBL/GenBank/DDBJ databases">
        <authorList>
            <person name="Corre E."/>
            <person name="Pelletier E."/>
            <person name="Niang G."/>
            <person name="Scheremetjew M."/>
            <person name="Finn R."/>
            <person name="Kale V."/>
            <person name="Holt S."/>
            <person name="Cochrane G."/>
            <person name="Meng A."/>
            <person name="Brown T."/>
            <person name="Cohen L."/>
        </authorList>
    </citation>
    <scope>NUCLEOTIDE SEQUENCE</scope>
    <source>
        <strain evidence="2">Isolate 1302-5</strain>
    </source>
</reference>
<dbReference type="AlphaFoldDB" id="A0A7S4M571"/>
<name>A0A7S4M571_9STRA</name>
<evidence type="ECO:0000256" key="1">
    <source>
        <dbReference type="SAM" id="Phobius"/>
    </source>
</evidence>